<name>A0A0R3RMW0_9BILA</name>
<feature type="region of interest" description="Disordered" evidence="5">
    <location>
        <begin position="229"/>
        <end position="284"/>
    </location>
</feature>
<feature type="compositionally biased region" description="Polar residues" evidence="5">
    <location>
        <begin position="238"/>
        <end position="270"/>
    </location>
</feature>
<sequence length="335" mass="36730">LVICGETKLLSIIIKIIFQIIQAVTSGRYGLIYSGSFKLLAIQMLCTVTVLVYSAIFGLIALIILGKSPLGIRVTDYEEQIGADVVEHGLAGTNIARYHLEKPLSSKTFATVTKAITKWKIQTRTNRALREQEDALGYRRKPNNGAALIRQRKNKLSNGAFFSPSYHIRARNSPSHGKIPSTLAASLSPNIPKEGNLLVQQFSRSITPFRRKESNMKYAKIDEMALTSKRPVDDENGKNPNCSRTSQSNLAPVTNRLTNSIGSTLKSLNPDQLRLDHGSGPVQIGRRRSLDHNIIPEKGVLQCVTSNIDSGNASRIVTSAASCRNKILPLISDAV</sequence>
<evidence type="ECO:0000256" key="6">
    <source>
        <dbReference type="SAM" id="Phobius"/>
    </source>
</evidence>
<feature type="transmembrane region" description="Helical" evidence="6">
    <location>
        <begin position="39"/>
        <end position="65"/>
    </location>
</feature>
<dbReference type="GO" id="GO:0016020">
    <property type="term" value="C:membrane"/>
    <property type="evidence" value="ECO:0007669"/>
    <property type="project" value="UniProtKB-SubCell"/>
</dbReference>
<comment type="subcellular location">
    <subcellularLocation>
        <location evidence="1">Membrane</location>
        <topology evidence="1">Multi-pass membrane protein</topology>
    </subcellularLocation>
</comment>
<accession>A0A0R3RMW0</accession>
<reference evidence="9" key="1">
    <citation type="submission" date="2017-02" db="UniProtKB">
        <authorList>
            <consortium name="WormBaseParasite"/>
        </authorList>
    </citation>
    <scope>IDENTIFICATION</scope>
</reference>
<protein>
    <submittedName>
        <fullName evidence="9">Ammonium_transp domain-containing protein</fullName>
    </submittedName>
</protein>
<keyword evidence="8" id="KW-1185">Reference proteome</keyword>
<dbReference type="Proteomes" id="UP000050640">
    <property type="component" value="Unplaced"/>
</dbReference>
<evidence type="ECO:0000256" key="2">
    <source>
        <dbReference type="ARBA" id="ARBA00022692"/>
    </source>
</evidence>
<keyword evidence="4 6" id="KW-0472">Membrane</keyword>
<evidence type="ECO:0000256" key="1">
    <source>
        <dbReference type="ARBA" id="ARBA00004141"/>
    </source>
</evidence>
<evidence type="ECO:0000256" key="5">
    <source>
        <dbReference type="SAM" id="MobiDB-lite"/>
    </source>
</evidence>
<dbReference type="STRING" id="1147741.A0A0R3RMW0"/>
<evidence type="ECO:0000259" key="7">
    <source>
        <dbReference type="Pfam" id="PF00909"/>
    </source>
</evidence>
<evidence type="ECO:0000313" key="9">
    <source>
        <dbReference type="WBParaSite" id="EEL_0000282001-mRNA-1"/>
    </source>
</evidence>
<dbReference type="WBParaSite" id="EEL_0000282001-mRNA-1">
    <property type="protein sequence ID" value="EEL_0000282001-mRNA-1"/>
    <property type="gene ID" value="EEL_0000282001"/>
</dbReference>
<dbReference type="Gene3D" id="1.10.3430.10">
    <property type="entry name" value="Ammonium transporter AmtB like domains"/>
    <property type="match status" value="1"/>
</dbReference>
<keyword evidence="2 6" id="KW-0812">Transmembrane</keyword>
<dbReference type="InterPro" id="IPR029020">
    <property type="entry name" value="Ammonium/urea_transptr"/>
</dbReference>
<evidence type="ECO:0000256" key="3">
    <source>
        <dbReference type="ARBA" id="ARBA00022989"/>
    </source>
</evidence>
<feature type="transmembrane region" description="Helical" evidence="6">
    <location>
        <begin position="12"/>
        <end position="33"/>
    </location>
</feature>
<evidence type="ECO:0000256" key="4">
    <source>
        <dbReference type="ARBA" id="ARBA00023136"/>
    </source>
</evidence>
<keyword evidence="3 6" id="KW-1133">Transmembrane helix</keyword>
<dbReference type="GO" id="GO:0008519">
    <property type="term" value="F:ammonium channel activity"/>
    <property type="evidence" value="ECO:0007669"/>
    <property type="project" value="InterPro"/>
</dbReference>
<dbReference type="AlphaFoldDB" id="A0A0R3RMW0"/>
<organism evidence="8 9">
    <name type="scientific">Elaeophora elaphi</name>
    <dbReference type="NCBI Taxonomy" id="1147741"/>
    <lineage>
        <taxon>Eukaryota</taxon>
        <taxon>Metazoa</taxon>
        <taxon>Ecdysozoa</taxon>
        <taxon>Nematoda</taxon>
        <taxon>Chromadorea</taxon>
        <taxon>Rhabditida</taxon>
        <taxon>Spirurina</taxon>
        <taxon>Spiruromorpha</taxon>
        <taxon>Filarioidea</taxon>
        <taxon>Onchocercidae</taxon>
        <taxon>Elaeophora</taxon>
    </lineage>
</organism>
<dbReference type="InterPro" id="IPR024041">
    <property type="entry name" value="NH4_transpt_AmtB-like_dom"/>
</dbReference>
<evidence type="ECO:0000313" key="8">
    <source>
        <dbReference type="Proteomes" id="UP000050640"/>
    </source>
</evidence>
<dbReference type="Pfam" id="PF00909">
    <property type="entry name" value="Ammonium_transp"/>
    <property type="match status" value="1"/>
</dbReference>
<feature type="domain" description="Ammonium transporter AmtB-like" evidence="7">
    <location>
        <begin position="10"/>
        <end position="91"/>
    </location>
</feature>
<proteinExistence type="predicted"/>